<dbReference type="PANTHER" id="PTHR34138:SF1">
    <property type="entry name" value="CELL SHAPE-DETERMINING PROTEIN MREC"/>
    <property type="match status" value="1"/>
</dbReference>
<accession>A0A410JP99</accession>
<evidence type="ECO:0000313" key="8">
    <source>
        <dbReference type="Proteomes" id="UP000287701"/>
    </source>
</evidence>
<keyword evidence="5" id="KW-0472">Membrane</keyword>
<evidence type="ECO:0000256" key="4">
    <source>
        <dbReference type="ARBA" id="ARBA00032089"/>
    </source>
</evidence>
<evidence type="ECO:0000256" key="2">
    <source>
        <dbReference type="ARBA" id="ARBA00013855"/>
    </source>
</evidence>
<dbReference type="EMBL" id="CP035107">
    <property type="protein sequence ID" value="QAR29942.1"/>
    <property type="molecule type" value="Genomic_DNA"/>
</dbReference>
<proteinExistence type="inferred from homology"/>
<evidence type="ECO:0000256" key="1">
    <source>
        <dbReference type="ARBA" id="ARBA00009369"/>
    </source>
</evidence>
<evidence type="ECO:0000313" key="7">
    <source>
        <dbReference type="EMBL" id="QAR29942.1"/>
    </source>
</evidence>
<keyword evidence="3" id="KW-0133">Cell shape</keyword>
<dbReference type="InterPro" id="IPR042175">
    <property type="entry name" value="Cell/Rod_MreC_2"/>
</dbReference>
<dbReference type="Gene3D" id="2.40.10.350">
    <property type="entry name" value="Rod shape-determining protein MreC, domain 2"/>
    <property type="match status" value="1"/>
</dbReference>
<name>A0A410JP99_ORNRH</name>
<organism evidence="7 8">
    <name type="scientific">Ornithobacterium rhinotracheale</name>
    <dbReference type="NCBI Taxonomy" id="28251"/>
    <lineage>
        <taxon>Bacteria</taxon>
        <taxon>Pseudomonadati</taxon>
        <taxon>Bacteroidota</taxon>
        <taxon>Flavobacteriia</taxon>
        <taxon>Flavobacteriales</taxon>
        <taxon>Weeksellaceae</taxon>
        <taxon>Ornithobacterium</taxon>
    </lineage>
</organism>
<evidence type="ECO:0000259" key="6">
    <source>
        <dbReference type="Pfam" id="PF04085"/>
    </source>
</evidence>
<dbReference type="RefSeq" id="WP_128500457.1">
    <property type="nucleotide sequence ID" value="NZ_CP035107.1"/>
</dbReference>
<protein>
    <recommendedName>
        <fullName evidence="2">Cell shape-determining protein MreC</fullName>
    </recommendedName>
    <alternativeName>
        <fullName evidence="4">Cell shape protein MreC</fullName>
    </alternativeName>
</protein>
<sequence length="280" mass="31059">MQFLVNLLSKIGVFVLFLLLEGVAVFLMFTQSGYHKGAIGEKMMSVDGYVSGKIAKVSHFFDLPEENEALAQENALLRQSLKNLQSSPTQGVSLKDSTLLRPFKYLPAQVVDYSLRKRDNYFLINKGAEDGIKEDMAVLSPDGLVGVVFSTSKHYASVLSILHSKTNIKAKVKNLDYFGIIQWPGEDHRILQLTEIPKYLNVKEGDTVVTAGASAVYPEGELIGRVSKLSPNPQTGDYNIEVTTFNDLARVKNVYVVEDLERPDIQQAKAKEEELANGTE</sequence>
<evidence type="ECO:0000256" key="5">
    <source>
        <dbReference type="SAM" id="Phobius"/>
    </source>
</evidence>
<dbReference type="InterPro" id="IPR042177">
    <property type="entry name" value="Cell/Rod_1"/>
</dbReference>
<keyword evidence="5" id="KW-1133">Transmembrane helix</keyword>
<dbReference type="OrthoDB" id="9811827at2"/>
<dbReference type="Proteomes" id="UP000287701">
    <property type="component" value="Chromosome"/>
</dbReference>
<comment type="similarity">
    <text evidence="1">Belongs to the MreC family.</text>
</comment>
<reference evidence="7 8" key="1">
    <citation type="submission" date="2019-01" db="EMBL/GenBank/DDBJ databases">
        <title>Whole Genome of Ornithobacterium rhinotracheale FARPER-174b.</title>
        <authorList>
            <person name="Tataje-Lavanda L.A."/>
            <person name="Montalvan A."/>
            <person name="Montesinos R."/>
            <person name="Zimic M."/>
            <person name="Fernandez-Sanchez M."/>
            <person name="Fernandez-Diaz M."/>
        </authorList>
    </citation>
    <scope>NUCLEOTIDE SEQUENCE [LARGE SCALE GENOMIC DNA]</scope>
    <source>
        <strain evidence="7 8">FARPER-174b</strain>
    </source>
</reference>
<dbReference type="GO" id="GO:0008360">
    <property type="term" value="P:regulation of cell shape"/>
    <property type="evidence" value="ECO:0007669"/>
    <property type="project" value="UniProtKB-KW"/>
</dbReference>
<dbReference type="InterPro" id="IPR007221">
    <property type="entry name" value="MreC"/>
</dbReference>
<dbReference type="Pfam" id="PF04085">
    <property type="entry name" value="MreC"/>
    <property type="match status" value="1"/>
</dbReference>
<dbReference type="NCBIfam" id="NF010532">
    <property type="entry name" value="PRK13922.9-3"/>
    <property type="match status" value="1"/>
</dbReference>
<dbReference type="InterPro" id="IPR055342">
    <property type="entry name" value="MreC_beta-barrel_core"/>
</dbReference>
<dbReference type="GO" id="GO:0005886">
    <property type="term" value="C:plasma membrane"/>
    <property type="evidence" value="ECO:0007669"/>
    <property type="project" value="TreeGrafter"/>
</dbReference>
<feature type="domain" description="Rod shape-determining protein MreC beta-barrel core" evidence="6">
    <location>
        <begin position="110"/>
        <end position="258"/>
    </location>
</feature>
<dbReference type="PANTHER" id="PTHR34138">
    <property type="entry name" value="CELL SHAPE-DETERMINING PROTEIN MREC"/>
    <property type="match status" value="1"/>
</dbReference>
<feature type="transmembrane region" description="Helical" evidence="5">
    <location>
        <begin position="7"/>
        <end position="29"/>
    </location>
</feature>
<gene>
    <name evidence="7" type="primary">mreC</name>
    <name evidence="7" type="ORF">EQP59_00480</name>
</gene>
<keyword evidence="5" id="KW-0812">Transmembrane</keyword>
<dbReference type="AlphaFoldDB" id="A0A410JP99"/>
<dbReference type="Gene3D" id="2.40.10.340">
    <property type="entry name" value="Rod shape-determining protein MreC, domain 1"/>
    <property type="match status" value="1"/>
</dbReference>
<evidence type="ECO:0000256" key="3">
    <source>
        <dbReference type="ARBA" id="ARBA00022960"/>
    </source>
</evidence>